<comment type="similarity">
    <text evidence="1">Belongs to the leucine-binding protein family.</text>
</comment>
<evidence type="ECO:0000256" key="5">
    <source>
        <dbReference type="SAM" id="SignalP"/>
    </source>
</evidence>
<dbReference type="SUPFAM" id="SSF53822">
    <property type="entry name" value="Periplasmic binding protein-like I"/>
    <property type="match status" value="1"/>
</dbReference>
<dbReference type="EMBL" id="CP136336">
    <property type="protein sequence ID" value="WOB05901.1"/>
    <property type="molecule type" value="Genomic_DNA"/>
</dbReference>
<evidence type="ECO:0000259" key="6">
    <source>
        <dbReference type="Pfam" id="PF13458"/>
    </source>
</evidence>
<evidence type="ECO:0000313" key="8">
    <source>
        <dbReference type="Proteomes" id="UP001303946"/>
    </source>
</evidence>
<keyword evidence="8" id="KW-1185">Reference proteome</keyword>
<dbReference type="Proteomes" id="UP001303946">
    <property type="component" value="Chromosome"/>
</dbReference>
<dbReference type="InterPro" id="IPR000709">
    <property type="entry name" value="Leu_Ile_Val-bd"/>
</dbReference>
<evidence type="ECO:0000256" key="3">
    <source>
        <dbReference type="ARBA" id="ARBA00022729"/>
    </source>
</evidence>
<dbReference type="PRINTS" id="PR00337">
    <property type="entry name" value="LEUILEVALBP"/>
</dbReference>
<keyword evidence="4" id="KW-0029">Amino-acid transport</keyword>
<name>A0ABZ0CN04_9BURK</name>
<dbReference type="CDD" id="cd06326">
    <property type="entry name" value="PBP1_ABC_ligand_binding-like"/>
    <property type="match status" value="1"/>
</dbReference>
<dbReference type="PANTHER" id="PTHR47235:SF1">
    <property type="entry name" value="BLR6548 PROTEIN"/>
    <property type="match status" value="1"/>
</dbReference>
<proteinExistence type="inferred from homology"/>
<evidence type="ECO:0000256" key="1">
    <source>
        <dbReference type="ARBA" id="ARBA00010062"/>
    </source>
</evidence>
<feature type="signal peptide" evidence="5">
    <location>
        <begin position="1"/>
        <end position="25"/>
    </location>
</feature>
<protein>
    <submittedName>
        <fullName evidence="7">ABC transporter substrate-binding protein</fullName>
    </submittedName>
</protein>
<evidence type="ECO:0000313" key="7">
    <source>
        <dbReference type="EMBL" id="WOB05901.1"/>
    </source>
</evidence>
<feature type="domain" description="Leucine-binding protein" evidence="6">
    <location>
        <begin position="27"/>
        <end position="355"/>
    </location>
</feature>
<evidence type="ECO:0000256" key="4">
    <source>
        <dbReference type="ARBA" id="ARBA00022970"/>
    </source>
</evidence>
<dbReference type="Pfam" id="PF13458">
    <property type="entry name" value="Peripla_BP_6"/>
    <property type="match status" value="1"/>
</dbReference>
<evidence type="ECO:0000256" key="2">
    <source>
        <dbReference type="ARBA" id="ARBA00022448"/>
    </source>
</evidence>
<dbReference type="Gene3D" id="3.40.50.2300">
    <property type="match status" value="2"/>
</dbReference>
<dbReference type="RefSeq" id="WP_316697990.1">
    <property type="nucleotide sequence ID" value="NZ_CP136336.1"/>
</dbReference>
<dbReference type="InterPro" id="IPR028081">
    <property type="entry name" value="Leu-bd"/>
</dbReference>
<gene>
    <name evidence="7" type="ORF">RXV79_13320</name>
</gene>
<dbReference type="PANTHER" id="PTHR47235">
    <property type="entry name" value="BLR6548 PROTEIN"/>
    <property type="match status" value="1"/>
</dbReference>
<keyword evidence="3 5" id="KW-0732">Signal</keyword>
<organism evidence="7 8">
    <name type="scientific">Piscinibacter gummiphilus</name>
    <dbReference type="NCBI Taxonomy" id="946333"/>
    <lineage>
        <taxon>Bacteria</taxon>
        <taxon>Pseudomonadati</taxon>
        <taxon>Pseudomonadota</taxon>
        <taxon>Betaproteobacteria</taxon>
        <taxon>Burkholderiales</taxon>
        <taxon>Sphaerotilaceae</taxon>
        <taxon>Piscinibacter</taxon>
    </lineage>
</organism>
<sequence>MLYQRIVLKAAAALAMLLCALAARADIVIGQTSGFTGQVKGSVEELSLGAKLYLDFVNAGGGVNGQRIRLVQLDDKFDPRLAAANAEALIVKEGALALFLTRGTPHTQAVLPHLAKHRVPLIAPSTGAMVLHQPPHPYVFNVRATYQREAMRAIEHLGVIGLSRVAVLHVKDSFGADAVLGALKGFENIGKSPVVVHEFERENPAFSGVASKVMHTHAQAVLIIGSATAVVDATKAIRTAGSSAQIVTLSNNASGAFIKQMGENARGTIVTQVFPYERASGPRFVRHALELAKGRGNTELSPAMLEGFAAAKVLVEAIKRAGRSPTRASLLSALEGMQRLDIGGLELSYSPTDHTGFDFVDLSIIAADGRFTR</sequence>
<feature type="chain" id="PRO_5045898617" evidence="5">
    <location>
        <begin position="26"/>
        <end position="373"/>
    </location>
</feature>
<dbReference type="InterPro" id="IPR028082">
    <property type="entry name" value="Peripla_BP_I"/>
</dbReference>
<keyword evidence="2" id="KW-0813">Transport</keyword>
<accession>A0ABZ0CN04</accession>
<reference evidence="7 8" key="1">
    <citation type="submission" date="2023-10" db="EMBL/GenBank/DDBJ databases">
        <title>Bacteria for the degradation of biodegradable plastic PBAT(Polybutylene adipate terephthalate).</title>
        <authorList>
            <person name="Weon H.-Y."/>
            <person name="Yeon J."/>
        </authorList>
    </citation>
    <scope>NUCLEOTIDE SEQUENCE [LARGE SCALE GENOMIC DNA]</scope>
    <source>
        <strain evidence="7 8">SBD 7-3</strain>
    </source>
</reference>